<keyword evidence="3" id="KW-1185">Reference proteome</keyword>
<organism evidence="2 3">
    <name type="scientific">Listeria newyorkensis</name>
    <dbReference type="NCBI Taxonomy" id="1497681"/>
    <lineage>
        <taxon>Bacteria</taxon>
        <taxon>Bacillati</taxon>
        <taxon>Bacillota</taxon>
        <taxon>Bacilli</taxon>
        <taxon>Bacillales</taxon>
        <taxon>Listeriaceae</taxon>
        <taxon>Listeria</taxon>
    </lineage>
</organism>
<evidence type="ECO:0000313" key="2">
    <source>
        <dbReference type="EMBL" id="PNP94792.1"/>
    </source>
</evidence>
<evidence type="ECO:0000313" key="3">
    <source>
        <dbReference type="Proteomes" id="UP000236500"/>
    </source>
</evidence>
<comment type="caution">
    <text evidence="2">The sequence shown here is derived from an EMBL/GenBank/DDBJ whole genome shotgun (WGS) entry which is preliminary data.</text>
</comment>
<dbReference type="PROSITE" id="PS51257">
    <property type="entry name" value="PROKAR_LIPOPROTEIN"/>
    <property type="match status" value="1"/>
</dbReference>
<feature type="signal peptide" evidence="1">
    <location>
        <begin position="1"/>
        <end position="22"/>
    </location>
</feature>
<keyword evidence="1" id="KW-0732">Signal</keyword>
<dbReference type="Proteomes" id="UP000236500">
    <property type="component" value="Unassembled WGS sequence"/>
</dbReference>
<sequence>MNKRKFNLLLVCILTFGLSACGEPKLTINDNPKERFRIVYEGETDSKAKVSFIDETDTTEKEKVDNEGKFSISVPRLVSTQTYTVKSKLDDKVSSAEIKVTGQKKLINFDDLRDQFNYTSENEDSLSIEIPESIESGNDFSPGFALSTDGPNVMAIHLSQGTGGIDSTVEFTYAIAAITLALKSDNDLKKILDAYSKSVDEEKETRVTVDGTVYEFITVSDIVTSLMIYPKSN</sequence>
<accession>A0ABX4XR85</accession>
<evidence type="ECO:0008006" key="4">
    <source>
        <dbReference type="Google" id="ProtNLM"/>
    </source>
</evidence>
<protein>
    <recommendedName>
        <fullName evidence="4">Lipoprotein</fullName>
    </recommendedName>
</protein>
<proteinExistence type="predicted"/>
<reference evidence="2 3" key="1">
    <citation type="submission" date="2016-11" db="EMBL/GenBank/DDBJ databases">
        <title>Whole Genome Sequence of Listeria newyorkensis.</title>
        <authorList>
            <person name="Frink S."/>
            <person name="Morales C."/>
            <person name="Kiang D."/>
        </authorList>
    </citation>
    <scope>NUCLEOTIDE SEQUENCE [LARGE SCALE GENOMIC DNA]</scope>
    <source>
        <strain evidence="2 3">F1604011-044</strain>
    </source>
</reference>
<evidence type="ECO:0000256" key="1">
    <source>
        <dbReference type="SAM" id="SignalP"/>
    </source>
</evidence>
<name>A0ABX4XR85_9LIST</name>
<feature type="chain" id="PRO_5046994682" description="Lipoprotein" evidence="1">
    <location>
        <begin position="23"/>
        <end position="233"/>
    </location>
</feature>
<dbReference type="RefSeq" id="WP_103034770.1">
    <property type="nucleotide sequence ID" value="NZ_MPDH01000001.1"/>
</dbReference>
<gene>
    <name evidence="2" type="ORF">BMT55_00100</name>
</gene>
<dbReference type="EMBL" id="MPDH01000001">
    <property type="protein sequence ID" value="PNP94792.1"/>
    <property type="molecule type" value="Genomic_DNA"/>
</dbReference>